<feature type="compositionally biased region" description="Basic residues" evidence="7">
    <location>
        <begin position="366"/>
        <end position="384"/>
    </location>
</feature>
<dbReference type="GO" id="GO:0016746">
    <property type="term" value="F:acyltransferase activity"/>
    <property type="evidence" value="ECO:0007669"/>
    <property type="project" value="UniProtKB-KW"/>
</dbReference>
<dbReference type="InterPro" id="IPR029058">
    <property type="entry name" value="AB_hydrolase_fold"/>
</dbReference>
<gene>
    <name evidence="9" type="primary">phbC</name>
    <name evidence="9" type="ORF">MNV_2030014</name>
</gene>
<protein>
    <recommendedName>
        <fullName evidence="2">Poly(3-hydroxyalkanoate) polymerase subunit PhaC</fullName>
    </recommendedName>
    <alternativeName>
        <fullName evidence="6">PHB synthase subunit PhaC</fullName>
    </alternativeName>
</protein>
<keyword evidence="4" id="KW-0583">PHB biosynthesis</keyword>
<evidence type="ECO:0000256" key="4">
    <source>
        <dbReference type="ARBA" id="ARBA00022752"/>
    </source>
</evidence>
<dbReference type="GO" id="GO:0042619">
    <property type="term" value="P:poly-hydroxybutyrate biosynthetic process"/>
    <property type="evidence" value="ECO:0007669"/>
    <property type="project" value="UniProtKB-KW"/>
</dbReference>
<dbReference type="InterPro" id="IPR051321">
    <property type="entry name" value="PHA/PHB_synthase"/>
</dbReference>
<dbReference type="EMBL" id="FZMP01000117">
    <property type="protein sequence ID" value="SNQ60812.1"/>
    <property type="molecule type" value="Genomic_DNA"/>
</dbReference>
<dbReference type="Proteomes" id="UP000218615">
    <property type="component" value="Unassembled WGS sequence"/>
</dbReference>
<dbReference type="InterPro" id="IPR010125">
    <property type="entry name" value="PHA_synth_III_C"/>
</dbReference>
<evidence type="ECO:0000256" key="3">
    <source>
        <dbReference type="ARBA" id="ARBA00022679"/>
    </source>
</evidence>
<evidence type="ECO:0000259" key="8">
    <source>
        <dbReference type="Pfam" id="PF00561"/>
    </source>
</evidence>
<dbReference type="PANTHER" id="PTHR36837:SF2">
    <property type="entry name" value="POLY(3-HYDROXYALKANOATE) POLYMERASE SUBUNIT PHAC"/>
    <property type="match status" value="1"/>
</dbReference>
<dbReference type="InterPro" id="IPR000073">
    <property type="entry name" value="AB_hydrolase_1"/>
</dbReference>
<dbReference type="NCBIfam" id="TIGR01836">
    <property type="entry name" value="PHA_synth_III_C"/>
    <property type="match status" value="1"/>
</dbReference>
<feature type="region of interest" description="Disordered" evidence="7">
    <location>
        <begin position="360"/>
        <end position="384"/>
    </location>
</feature>
<dbReference type="PANTHER" id="PTHR36837">
    <property type="entry name" value="POLY(3-HYDROXYALKANOATE) POLYMERASE SUBUNIT PHAC"/>
    <property type="match status" value="1"/>
</dbReference>
<name>A0A284VNI3_9EURY</name>
<dbReference type="RefSeq" id="WP_096205312.1">
    <property type="nucleotide sequence ID" value="NZ_FZMP01000117.1"/>
</dbReference>
<dbReference type="AlphaFoldDB" id="A0A284VNI3"/>
<proteinExistence type="predicted"/>
<evidence type="ECO:0000256" key="1">
    <source>
        <dbReference type="ARBA" id="ARBA00004683"/>
    </source>
</evidence>
<accession>A0A284VNI3</accession>
<evidence type="ECO:0000256" key="2">
    <source>
        <dbReference type="ARBA" id="ARBA00019065"/>
    </source>
</evidence>
<evidence type="ECO:0000256" key="5">
    <source>
        <dbReference type="ARBA" id="ARBA00023315"/>
    </source>
</evidence>
<evidence type="ECO:0000313" key="9">
    <source>
        <dbReference type="EMBL" id="SNQ60812.1"/>
    </source>
</evidence>
<keyword evidence="10" id="KW-1185">Reference proteome</keyword>
<evidence type="ECO:0000256" key="6">
    <source>
        <dbReference type="ARBA" id="ARBA00033356"/>
    </source>
</evidence>
<dbReference type="Gene3D" id="3.40.50.1820">
    <property type="entry name" value="alpha/beta hydrolase"/>
    <property type="match status" value="1"/>
</dbReference>
<comment type="pathway">
    <text evidence="1">Biopolymer metabolism; poly-(R)-3-hydroxybutanoate biosynthesis.</text>
</comment>
<keyword evidence="3 9" id="KW-0808">Transferase</keyword>
<dbReference type="Pfam" id="PF00561">
    <property type="entry name" value="Abhydrolase_1"/>
    <property type="match status" value="1"/>
</dbReference>
<reference evidence="10" key="1">
    <citation type="submission" date="2017-06" db="EMBL/GenBank/DDBJ databases">
        <authorList>
            <person name="Cremers G."/>
        </authorList>
    </citation>
    <scope>NUCLEOTIDE SEQUENCE [LARGE SCALE GENOMIC DNA]</scope>
</reference>
<organism evidence="9 10">
    <name type="scientific">Candidatus Methanoperedens nitratireducens</name>
    <dbReference type="NCBI Taxonomy" id="1392998"/>
    <lineage>
        <taxon>Archaea</taxon>
        <taxon>Methanobacteriati</taxon>
        <taxon>Methanobacteriota</taxon>
        <taxon>Stenosarchaea group</taxon>
        <taxon>Methanomicrobia</taxon>
        <taxon>Methanosarcinales</taxon>
        <taxon>ANME-2 cluster</taxon>
        <taxon>Candidatus Methanoperedentaceae</taxon>
        <taxon>Candidatus Methanoperedens</taxon>
    </lineage>
</organism>
<keyword evidence="5 9" id="KW-0012">Acyltransferase</keyword>
<evidence type="ECO:0000256" key="7">
    <source>
        <dbReference type="SAM" id="MobiDB-lite"/>
    </source>
</evidence>
<dbReference type="UniPathway" id="UPA00917"/>
<feature type="domain" description="AB hydrolase-1" evidence="8">
    <location>
        <begin position="78"/>
        <end position="337"/>
    </location>
</feature>
<dbReference type="SUPFAM" id="SSF53474">
    <property type="entry name" value="alpha/beta-Hydrolases"/>
    <property type="match status" value="1"/>
</dbReference>
<sequence length="384" mass="43902">MNGLCIMQNDINKFVKGTEILLDNPDFSVGTTPSEIVYREDRMKLLHYIPAVQKPYPVPVLITYALVNRYYILDLQPDKSVVKKLLELGFDVYIIDWGYPTGMDRYLTLDDYVNGYMNNSVDKIREISGMDKITLLGVCQGGTFSVMYASLHPEKVKNLVTLVTPVNFETDKCLLNTWAKNMEVDKIVDYYGMVPGDFLNSGFLLLDPVKLMIAKYVGMFDQLDCNSNDMDCSIHNKEKLENFLRMEKWIFDSPDQAGETYRQFMKDCYQKNLLIKNEMVIGGKRINLKNITMPLLNVIAEYDHLVHNDASKPLIDAVSSTDKETLVFPTGHIGIFVGGKSQKEVCPRIAEWLKPRSYTNSDGGVHKKKIKRKKNNRKSKQSIT</sequence>
<evidence type="ECO:0000313" key="10">
    <source>
        <dbReference type="Proteomes" id="UP000218615"/>
    </source>
</evidence>
<dbReference type="OrthoDB" id="202878at2157"/>